<protein>
    <submittedName>
        <fullName evidence="8">tRNA-dihydrouridine synthase B</fullName>
    </submittedName>
</protein>
<feature type="compositionally biased region" description="Low complexity" evidence="6">
    <location>
        <begin position="366"/>
        <end position="382"/>
    </location>
</feature>
<name>A0ABP0LE34_9DINO</name>
<keyword evidence="3" id="KW-0288">FMN</keyword>
<dbReference type="InterPro" id="IPR008271">
    <property type="entry name" value="Ser/Thr_kinase_AS"/>
</dbReference>
<keyword evidence="9" id="KW-1185">Reference proteome</keyword>
<dbReference type="InterPro" id="IPR022655">
    <property type="entry name" value="DUF1553"/>
</dbReference>
<dbReference type="Gene3D" id="1.10.1200.80">
    <property type="entry name" value="Putative flavin oxidoreducatase, domain 2"/>
    <property type="match status" value="1"/>
</dbReference>
<sequence length="2586" mass="286234">MIVKAYDCWFLVDVEEILRSYGELIQRSKLGWTEHLRLRRLLGTGGQGQVYLSERRGSDGFTLPVALKFFSPERFEGERDYVEAMRRMAQVGCHVSKIQHDNLLDVYNFIERNRVRILEMEWVDGYDLDILLTPAMLERARQQVGWERWEYINNVIVTRGPVRPRLKPGMAVALMHEVLAGLAALHREGIVHGDIKPSNIMVKRTGHPKIIDIGSAVELSNLPPQRTCTPQYAAPEILEREDVSPRSDLASVGYVLVEALSGRPLFAGIKDYAAMLEAKRTLPQRLDKVVPPEVRDSELLMTICRRLTSPDPMLRYGSAEEAITAEDGLAEFERTLVRGDLASEYENEMRVDRYSQSPLGPPPSTTPTGGEAAGGSAPAATTGTGARELLQGFDISQGNLPGDNRSAAPVGNQPSAQPLNSGGAAALPRSPASPPPNSYTRESPYTPAAPATAETLPPPSTREPADTQYAKDLMKAALSEPSTSRLTGSRVYLTDVVARANSRSEQSECIGAYWDLCSAVSDYYLSLREQSDLGNLVARSGQTPTLQQALKKLETRRDTALTAARASQRRLASLMGRNQTSPLPLPGDMPHCGAYHTRYTQYFPNSDSPEAAELNQLLPLRHAELLDAAAAVSQAENFFNQIAGRQVNDQGVELLMQLEGLALKRRAFVQIARDYNKRVSRYTELARPGDLGANRLVSMLIKSGGNVASRTSQPTTPGFRNRSQSDPPHTFQQDANPLRDTAPRLDEEVMTTSGEQPNGEAHSIVEKIAPGETSVLRRKVDPPILQAPMAGFTNYPFRQIVRQFGGAGLLATEMVNAKGFVWLDEQEATHPDRLWGVADEARPLAVQIWDNDPPTLAKVGRRLATEYKVSVVDINFGCPVRQVTQKAHSGSYLLSQPERMGQIIEQVVAACAPTPVTAKIRLGCTRDKINATDIAQVVEGAGAAALTVHGRTAADMFRGEADWELISQIKPYLKNIPLIGNGDLDSPEKVVRAFQNFDIDGVMIARASLNKPWLFAHAAAAVRGEPVPPEPSLEEQRELMMHHYHLVCDRFGVQKGTVLMRKYACCYAQGRHGARDFRKHVAKVTTREEFHQVVETYFPRELQPVTMKLFRLSCFVWLCLSPAMAQAVDFRREVLPLLSDRCFSCHGPDEHSREADLRLDDREAAIDYGAIVPNEPDSSTLVERIFADDDTVMPPRDAKQKLTAEQREILKQWVAEGAVYEKHWAFVTPEKASPPDVTAKSWPAGAIDEFVLAKLEAANESPTEVADQYTLVRRLYLDLTGLPPSAEEVQAFVEDDSADAYDKLVDRLLASPHFGERMALDWLDAVRYADTNGFSIDGGRHMWLWRDWVINAFNKNMPYDQFLVEQLAGDLLESPTDAQLIATGMQRNNMVTHEGGTIPEENLTNYNADRVKTLGEAVMGLTIGCAQCHDHKYDPITQRDYYRLFAYFNTISDRGHDGNNGINPRPFIQARSVLQTGEGPELRADIARLESQLANPNDADVALWEDEQRTALSRRGVDFELHPTRALRISTPNAGSGFDIDGEREVRITSPPAFAAFDVLLELPQIGKEITGVRVRFLPDPERGGAIGYGKLKEDDARGTLALSALSMSADPAPGDQVNLHHLLPAQQVTASSWRDGYRPEQVLDTRRANGWSPRVEGTGPEHITYTFAEPIRADQTPYLTVQLNFGIGNKLVGSKMEIDVIAGNDDGSTLPPEVIAIIETPPAERTDEQNKAIKDYFAQHSATTQPLRIALANARERLRVVTEKFSTMIMDQAEKPRTTYILARGDYAQPGEAVTPGTPEVLPAIEGSAPENRLGLAMWLTDAEHPLTARVAVNRIWKQFFGAGLVRTPADFGLQGAYPTHPELLDWLSVDFVESGWDVKRLVRTIVTSSTYRQSVAAPRELLVRDPLNELLARGPRFRLPAELVRDMALKSSGLLVDRLGGPSVNPYTPGDLWREVSHYGSTPATAQSFVQDHGEKLYRRSLYTYWKRTVPPPNMAAFDAPSRETCVVSRGATNTPLQALVLLNDTQFVETARALAERIHSHDTADEPRLRWAFFEVLSRPASDEEYNVMLDLLTRERQRYSSDIPAAETLLAVGESPRDESIPVAEHAAWTQVATAFLGHSARGIGAVALGTMLAADEASANSAVANLVPHFAPKAKRVVCLFQAGGLSHVDLFDYKPTLRKYHGQEIPPDIKGDQRLTGMTSGQSAYPVTQPLAPGRLCGEQQTWISDLLPHTQKIADKLTIIKSMYTEAINHDPGITFVSTGNQQPGYPSMGAWVSYGLGSENRNLPTFITMTSQGSGKYPGQPIYSRLWGSGFLPSTHQGVGLRPGANPVLYLDNPPGVSRTQRRELLDDLGRLNHMAADRMADPETLARIDAYEMAFRMQMSVPELMDLSSESTETLESYGPDAKRPGSYASNCLLARRLLERGVRFVQLFHRGWDQHIALSRQLPRQCQDIDQPTAALVNDLEQCGLLDDTLVLFATEFGRTVFTQGRFDTPAAGRDHHGRCFTIWMAGGGMRSGMEYGSTDDFCYNIAENPVHLRDMHATLLHCLGIDFERFTYRFRGLDVGLTGVEPARVVNEILA</sequence>
<keyword evidence="2" id="KW-0285">Flavoprotein</keyword>
<evidence type="ECO:0000313" key="8">
    <source>
        <dbReference type="EMBL" id="CAK9037422.1"/>
    </source>
</evidence>
<keyword evidence="5" id="KW-0560">Oxidoreductase</keyword>
<dbReference type="SUPFAM" id="SSF51395">
    <property type="entry name" value="FMN-linked oxidoreductases"/>
    <property type="match status" value="1"/>
</dbReference>
<dbReference type="InterPro" id="IPR035587">
    <property type="entry name" value="DUS-like_FMN-bd"/>
</dbReference>
<dbReference type="InterPro" id="IPR011009">
    <property type="entry name" value="Kinase-like_dom_sf"/>
</dbReference>
<evidence type="ECO:0000256" key="2">
    <source>
        <dbReference type="ARBA" id="ARBA00022630"/>
    </source>
</evidence>
<dbReference type="InterPro" id="IPR010869">
    <property type="entry name" value="DUF1501"/>
</dbReference>
<feature type="compositionally biased region" description="Low complexity" evidence="6">
    <location>
        <begin position="444"/>
        <end position="455"/>
    </location>
</feature>
<feature type="region of interest" description="Disordered" evidence="6">
    <location>
        <begin position="704"/>
        <end position="739"/>
    </location>
</feature>
<dbReference type="InterPro" id="IPR011444">
    <property type="entry name" value="DUF1549"/>
</dbReference>
<evidence type="ECO:0000256" key="5">
    <source>
        <dbReference type="ARBA" id="ARBA00023002"/>
    </source>
</evidence>
<dbReference type="InterPro" id="IPR011429">
    <property type="entry name" value="Cyt_c_Planctomycete-type"/>
</dbReference>
<dbReference type="InterPro" id="IPR013785">
    <property type="entry name" value="Aldolase_TIM"/>
</dbReference>
<dbReference type="PROSITE" id="PS01136">
    <property type="entry name" value="UPF0034"/>
    <property type="match status" value="1"/>
</dbReference>
<dbReference type="SUPFAM" id="SSF53649">
    <property type="entry name" value="Alkaline phosphatase-like"/>
    <property type="match status" value="1"/>
</dbReference>
<comment type="caution">
    <text evidence="8">The sequence shown here is derived from an EMBL/GenBank/DDBJ whole genome shotgun (WGS) entry which is preliminary data.</text>
</comment>
<dbReference type="CDD" id="cd02801">
    <property type="entry name" value="DUS_like_FMN"/>
    <property type="match status" value="1"/>
</dbReference>
<dbReference type="Pfam" id="PF07587">
    <property type="entry name" value="PSD1"/>
    <property type="match status" value="1"/>
</dbReference>
<dbReference type="SMART" id="SM00220">
    <property type="entry name" value="S_TKc"/>
    <property type="match status" value="1"/>
</dbReference>
<accession>A0ABP0LE34</accession>
<gene>
    <name evidence="8" type="ORF">SCF082_LOCUS22137</name>
</gene>
<dbReference type="InterPro" id="IPR017850">
    <property type="entry name" value="Alkaline_phosphatase_core_sf"/>
</dbReference>
<dbReference type="InterPro" id="IPR018517">
    <property type="entry name" value="tRNA_hU_synthase_CS"/>
</dbReference>
<evidence type="ECO:0000256" key="1">
    <source>
        <dbReference type="ARBA" id="ARBA00001917"/>
    </source>
</evidence>
<evidence type="ECO:0000256" key="4">
    <source>
        <dbReference type="ARBA" id="ARBA00022694"/>
    </source>
</evidence>
<dbReference type="CDD" id="cd14014">
    <property type="entry name" value="STKc_PknB_like"/>
    <property type="match status" value="1"/>
</dbReference>
<keyword evidence="4" id="KW-0819">tRNA processing</keyword>
<dbReference type="Pfam" id="PF07394">
    <property type="entry name" value="DUF1501"/>
    <property type="match status" value="1"/>
</dbReference>
<dbReference type="InterPro" id="IPR024036">
    <property type="entry name" value="tRNA-dHydroUridine_Synthase_C"/>
</dbReference>
<evidence type="ECO:0000256" key="3">
    <source>
        <dbReference type="ARBA" id="ARBA00022643"/>
    </source>
</evidence>
<comment type="cofactor">
    <cofactor evidence="1">
        <name>FMN</name>
        <dbReference type="ChEBI" id="CHEBI:58210"/>
    </cofactor>
</comment>
<dbReference type="Pfam" id="PF07635">
    <property type="entry name" value="PSCyt1"/>
    <property type="match status" value="1"/>
</dbReference>
<dbReference type="EMBL" id="CAXAMM010015891">
    <property type="protein sequence ID" value="CAK9037422.1"/>
    <property type="molecule type" value="Genomic_DNA"/>
</dbReference>
<dbReference type="SUPFAM" id="SSF56112">
    <property type="entry name" value="Protein kinase-like (PK-like)"/>
    <property type="match status" value="1"/>
</dbReference>
<evidence type="ECO:0000259" key="7">
    <source>
        <dbReference type="PROSITE" id="PS50011"/>
    </source>
</evidence>
<dbReference type="Proteomes" id="UP001642464">
    <property type="component" value="Unassembled WGS sequence"/>
</dbReference>
<reference evidence="8 9" key="1">
    <citation type="submission" date="2024-02" db="EMBL/GenBank/DDBJ databases">
        <authorList>
            <person name="Chen Y."/>
            <person name="Shah S."/>
            <person name="Dougan E. K."/>
            <person name="Thang M."/>
            <person name="Chan C."/>
        </authorList>
    </citation>
    <scope>NUCLEOTIDE SEQUENCE [LARGE SCALE GENOMIC DNA]</scope>
</reference>
<feature type="domain" description="Protein kinase" evidence="7">
    <location>
        <begin position="36"/>
        <end position="329"/>
    </location>
</feature>
<feature type="compositionally biased region" description="Low complexity" evidence="6">
    <location>
        <begin position="421"/>
        <end position="430"/>
    </location>
</feature>
<dbReference type="PANTHER" id="PTHR35889:SF3">
    <property type="entry name" value="F-BOX DOMAIN-CONTAINING PROTEIN"/>
    <property type="match status" value="1"/>
</dbReference>
<feature type="compositionally biased region" description="Polar residues" evidence="6">
    <location>
        <begin position="706"/>
        <end position="735"/>
    </location>
</feature>
<organism evidence="8 9">
    <name type="scientific">Durusdinium trenchii</name>
    <dbReference type="NCBI Taxonomy" id="1381693"/>
    <lineage>
        <taxon>Eukaryota</taxon>
        <taxon>Sar</taxon>
        <taxon>Alveolata</taxon>
        <taxon>Dinophyceae</taxon>
        <taxon>Suessiales</taxon>
        <taxon>Symbiodiniaceae</taxon>
        <taxon>Durusdinium</taxon>
    </lineage>
</organism>
<dbReference type="Gene3D" id="3.30.200.20">
    <property type="entry name" value="Phosphorylase Kinase, domain 1"/>
    <property type="match status" value="1"/>
</dbReference>
<proteinExistence type="predicted"/>
<dbReference type="Pfam" id="PF01207">
    <property type="entry name" value="Dus"/>
    <property type="match status" value="1"/>
</dbReference>
<dbReference type="InterPro" id="IPR000719">
    <property type="entry name" value="Prot_kinase_dom"/>
</dbReference>
<dbReference type="SUPFAM" id="SSF46626">
    <property type="entry name" value="Cytochrome c"/>
    <property type="match status" value="1"/>
</dbReference>
<dbReference type="InterPro" id="IPR036909">
    <property type="entry name" value="Cyt_c-like_dom_sf"/>
</dbReference>
<dbReference type="PANTHER" id="PTHR35889">
    <property type="entry name" value="CYCLOINULO-OLIGOSACCHARIDE FRUCTANOTRANSFERASE-RELATED"/>
    <property type="match status" value="1"/>
</dbReference>
<dbReference type="Pfam" id="PF00069">
    <property type="entry name" value="Pkinase"/>
    <property type="match status" value="1"/>
</dbReference>
<feature type="region of interest" description="Disordered" evidence="6">
    <location>
        <begin position="394"/>
        <end position="465"/>
    </location>
</feature>
<feature type="region of interest" description="Disordered" evidence="6">
    <location>
        <begin position="351"/>
        <end position="382"/>
    </location>
</feature>
<evidence type="ECO:0000256" key="6">
    <source>
        <dbReference type="SAM" id="MobiDB-lite"/>
    </source>
</evidence>
<dbReference type="PROSITE" id="PS50011">
    <property type="entry name" value="PROTEIN_KINASE_DOM"/>
    <property type="match status" value="1"/>
</dbReference>
<dbReference type="PROSITE" id="PS00108">
    <property type="entry name" value="PROTEIN_KINASE_ST"/>
    <property type="match status" value="1"/>
</dbReference>
<dbReference type="Gene3D" id="3.20.20.70">
    <property type="entry name" value="Aldolase class I"/>
    <property type="match status" value="1"/>
</dbReference>
<dbReference type="Pfam" id="PF07583">
    <property type="entry name" value="PSCyt2"/>
    <property type="match status" value="1"/>
</dbReference>
<dbReference type="Gene3D" id="1.10.510.10">
    <property type="entry name" value="Transferase(Phosphotransferase) domain 1"/>
    <property type="match status" value="1"/>
</dbReference>
<evidence type="ECO:0000313" key="9">
    <source>
        <dbReference type="Proteomes" id="UP001642464"/>
    </source>
</evidence>